<name>A0AAQ4F4E8_AMBAM</name>
<keyword evidence="2" id="KW-1185">Reference proteome</keyword>
<proteinExistence type="predicted"/>
<dbReference type="PANTHER" id="PTHR34717">
    <property type="entry name" value="EG:BACR7A4.20 PROTEIN"/>
    <property type="match status" value="1"/>
</dbReference>
<sequence>MCLATLAVVFMGGLLWLRWPLLSSPLLQLRRFWTPGPGGPVVWCKWLLLRLLVPLCRRRGRFDLYSFGVPYDPRRCGLLSPEEEASLDDVCAPADKDSRWSHDEQLLWSSTESGECVVARVRRQPSGSAQAWLYVRTADGHCYVLPPEQRLYADESLGGGHYSAGGLRMERLVPMRRWRIAFNGLLRCTTRGDALVHVQIGLVCKSSSNVFEHQAHFSSNFVARQLTNTSWRKVPNVTRYVFHRCIFALPYLVGCTK</sequence>
<organism evidence="1 2">
    <name type="scientific">Amblyomma americanum</name>
    <name type="common">Lone star tick</name>
    <dbReference type="NCBI Taxonomy" id="6943"/>
    <lineage>
        <taxon>Eukaryota</taxon>
        <taxon>Metazoa</taxon>
        <taxon>Ecdysozoa</taxon>
        <taxon>Arthropoda</taxon>
        <taxon>Chelicerata</taxon>
        <taxon>Arachnida</taxon>
        <taxon>Acari</taxon>
        <taxon>Parasitiformes</taxon>
        <taxon>Ixodida</taxon>
        <taxon>Ixodoidea</taxon>
        <taxon>Ixodidae</taxon>
        <taxon>Amblyomminae</taxon>
        <taxon>Amblyomma</taxon>
    </lineage>
</organism>
<accession>A0AAQ4F4E8</accession>
<gene>
    <name evidence="1" type="ORF">V5799_016639</name>
</gene>
<protein>
    <submittedName>
        <fullName evidence="1">Uncharacterized protein</fullName>
    </submittedName>
</protein>
<dbReference type="EMBL" id="JARKHS020007086">
    <property type="protein sequence ID" value="KAK8782020.1"/>
    <property type="molecule type" value="Genomic_DNA"/>
</dbReference>
<reference evidence="1 2" key="1">
    <citation type="journal article" date="2023" name="Arcadia Sci">
        <title>De novo assembly of a long-read Amblyomma americanum tick genome.</title>
        <authorList>
            <person name="Chou S."/>
            <person name="Poskanzer K.E."/>
            <person name="Rollins M."/>
            <person name="Thuy-Boun P.S."/>
        </authorList>
    </citation>
    <scope>NUCLEOTIDE SEQUENCE [LARGE SCALE GENOMIC DNA]</scope>
    <source>
        <strain evidence="1">F_SG_1</strain>
        <tissue evidence="1">Salivary glands</tissue>
    </source>
</reference>
<dbReference type="AlphaFoldDB" id="A0AAQ4F4E8"/>
<dbReference type="PANTHER" id="PTHR34717:SF1">
    <property type="entry name" value="EG:BACR7A4.20 PROTEIN"/>
    <property type="match status" value="1"/>
</dbReference>
<dbReference type="Proteomes" id="UP001321473">
    <property type="component" value="Unassembled WGS sequence"/>
</dbReference>
<evidence type="ECO:0000313" key="2">
    <source>
        <dbReference type="Proteomes" id="UP001321473"/>
    </source>
</evidence>
<evidence type="ECO:0000313" key="1">
    <source>
        <dbReference type="EMBL" id="KAK8782020.1"/>
    </source>
</evidence>
<comment type="caution">
    <text evidence="1">The sequence shown here is derived from an EMBL/GenBank/DDBJ whole genome shotgun (WGS) entry which is preliminary data.</text>
</comment>